<feature type="compositionally biased region" description="Pro residues" evidence="1">
    <location>
        <begin position="92"/>
        <end position="102"/>
    </location>
</feature>
<organism evidence="2 3">
    <name type="scientific">Penicilliopsis zonata CBS 506.65</name>
    <dbReference type="NCBI Taxonomy" id="1073090"/>
    <lineage>
        <taxon>Eukaryota</taxon>
        <taxon>Fungi</taxon>
        <taxon>Dikarya</taxon>
        <taxon>Ascomycota</taxon>
        <taxon>Pezizomycotina</taxon>
        <taxon>Eurotiomycetes</taxon>
        <taxon>Eurotiomycetidae</taxon>
        <taxon>Eurotiales</taxon>
        <taxon>Aspergillaceae</taxon>
        <taxon>Penicilliopsis</taxon>
    </lineage>
</organism>
<feature type="compositionally biased region" description="Low complexity" evidence="1">
    <location>
        <begin position="41"/>
        <end position="51"/>
    </location>
</feature>
<accession>A0A1L9SAV1</accession>
<feature type="region of interest" description="Disordered" evidence="1">
    <location>
        <begin position="1"/>
        <end position="143"/>
    </location>
</feature>
<feature type="compositionally biased region" description="Polar residues" evidence="1">
    <location>
        <begin position="438"/>
        <end position="450"/>
    </location>
</feature>
<name>A0A1L9SAV1_9EURO</name>
<feature type="compositionally biased region" description="Low complexity" evidence="1">
    <location>
        <begin position="103"/>
        <end position="114"/>
    </location>
</feature>
<feature type="compositionally biased region" description="Low complexity" evidence="1">
    <location>
        <begin position="370"/>
        <end position="379"/>
    </location>
</feature>
<dbReference type="RefSeq" id="XP_022578776.1">
    <property type="nucleotide sequence ID" value="XM_022723695.1"/>
</dbReference>
<feature type="compositionally biased region" description="Polar residues" evidence="1">
    <location>
        <begin position="22"/>
        <end position="40"/>
    </location>
</feature>
<evidence type="ECO:0000256" key="1">
    <source>
        <dbReference type="SAM" id="MobiDB-lite"/>
    </source>
</evidence>
<dbReference type="OrthoDB" id="20105at2759"/>
<dbReference type="STRING" id="1073090.A0A1L9SAV1"/>
<feature type="region of interest" description="Disordered" evidence="1">
    <location>
        <begin position="168"/>
        <end position="476"/>
    </location>
</feature>
<feature type="compositionally biased region" description="Basic and acidic residues" evidence="1">
    <location>
        <begin position="124"/>
        <end position="143"/>
    </location>
</feature>
<keyword evidence="3" id="KW-1185">Reference proteome</keyword>
<feature type="compositionally biased region" description="Low complexity" evidence="1">
    <location>
        <begin position="406"/>
        <end position="420"/>
    </location>
</feature>
<dbReference type="AlphaFoldDB" id="A0A1L9SAV1"/>
<reference evidence="3" key="1">
    <citation type="journal article" date="2017" name="Genome Biol.">
        <title>Comparative genomics reveals high biological diversity and specific adaptations in the industrially and medically important fungal genus Aspergillus.</title>
        <authorList>
            <person name="de Vries R.P."/>
            <person name="Riley R."/>
            <person name="Wiebenga A."/>
            <person name="Aguilar-Osorio G."/>
            <person name="Amillis S."/>
            <person name="Uchima C.A."/>
            <person name="Anderluh G."/>
            <person name="Asadollahi M."/>
            <person name="Askin M."/>
            <person name="Barry K."/>
            <person name="Battaglia E."/>
            <person name="Bayram O."/>
            <person name="Benocci T."/>
            <person name="Braus-Stromeyer S.A."/>
            <person name="Caldana C."/>
            <person name="Canovas D."/>
            <person name="Cerqueira G.C."/>
            <person name="Chen F."/>
            <person name="Chen W."/>
            <person name="Choi C."/>
            <person name="Clum A."/>
            <person name="Dos Santos R.A."/>
            <person name="Damasio A.R."/>
            <person name="Diallinas G."/>
            <person name="Emri T."/>
            <person name="Fekete E."/>
            <person name="Flipphi M."/>
            <person name="Freyberg S."/>
            <person name="Gallo A."/>
            <person name="Gournas C."/>
            <person name="Habgood R."/>
            <person name="Hainaut M."/>
            <person name="Harispe M.L."/>
            <person name="Henrissat B."/>
            <person name="Hilden K.S."/>
            <person name="Hope R."/>
            <person name="Hossain A."/>
            <person name="Karabika E."/>
            <person name="Karaffa L."/>
            <person name="Karanyi Z."/>
            <person name="Krasevec N."/>
            <person name="Kuo A."/>
            <person name="Kusch H."/>
            <person name="LaButti K."/>
            <person name="Lagendijk E.L."/>
            <person name="Lapidus A."/>
            <person name="Levasseur A."/>
            <person name="Lindquist E."/>
            <person name="Lipzen A."/>
            <person name="Logrieco A.F."/>
            <person name="MacCabe A."/>
            <person name="Maekelae M.R."/>
            <person name="Malavazi I."/>
            <person name="Melin P."/>
            <person name="Meyer V."/>
            <person name="Mielnichuk N."/>
            <person name="Miskei M."/>
            <person name="Molnar A.P."/>
            <person name="Mule G."/>
            <person name="Ngan C.Y."/>
            <person name="Orejas M."/>
            <person name="Orosz E."/>
            <person name="Ouedraogo J.P."/>
            <person name="Overkamp K.M."/>
            <person name="Park H.-S."/>
            <person name="Perrone G."/>
            <person name="Piumi F."/>
            <person name="Punt P.J."/>
            <person name="Ram A.F."/>
            <person name="Ramon A."/>
            <person name="Rauscher S."/>
            <person name="Record E."/>
            <person name="Riano-Pachon D.M."/>
            <person name="Robert V."/>
            <person name="Roehrig J."/>
            <person name="Ruller R."/>
            <person name="Salamov A."/>
            <person name="Salih N.S."/>
            <person name="Samson R.A."/>
            <person name="Sandor E."/>
            <person name="Sanguinetti M."/>
            <person name="Schuetze T."/>
            <person name="Sepcic K."/>
            <person name="Shelest E."/>
            <person name="Sherlock G."/>
            <person name="Sophianopoulou V."/>
            <person name="Squina F.M."/>
            <person name="Sun H."/>
            <person name="Susca A."/>
            <person name="Todd R.B."/>
            <person name="Tsang A."/>
            <person name="Unkles S.E."/>
            <person name="van de Wiele N."/>
            <person name="van Rossen-Uffink D."/>
            <person name="Oliveira J.V."/>
            <person name="Vesth T.C."/>
            <person name="Visser J."/>
            <person name="Yu J.-H."/>
            <person name="Zhou M."/>
            <person name="Andersen M.R."/>
            <person name="Archer D.B."/>
            <person name="Baker S.E."/>
            <person name="Benoit I."/>
            <person name="Brakhage A.A."/>
            <person name="Braus G.H."/>
            <person name="Fischer R."/>
            <person name="Frisvad J.C."/>
            <person name="Goldman G.H."/>
            <person name="Houbraken J."/>
            <person name="Oakley B."/>
            <person name="Pocsi I."/>
            <person name="Scazzocchio C."/>
            <person name="Seiboth B."/>
            <person name="vanKuyk P.A."/>
            <person name="Wortman J."/>
            <person name="Dyer P.S."/>
            <person name="Grigoriev I.V."/>
        </authorList>
    </citation>
    <scope>NUCLEOTIDE SEQUENCE [LARGE SCALE GENOMIC DNA]</scope>
    <source>
        <strain evidence="3">CBS 506.65</strain>
    </source>
</reference>
<protein>
    <submittedName>
        <fullName evidence="2">Uncharacterized protein</fullName>
    </submittedName>
</protein>
<feature type="compositionally biased region" description="Pro residues" evidence="1">
    <location>
        <begin position="65"/>
        <end position="80"/>
    </location>
</feature>
<feature type="compositionally biased region" description="Low complexity" evidence="1">
    <location>
        <begin position="314"/>
        <end position="324"/>
    </location>
</feature>
<evidence type="ECO:0000313" key="2">
    <source>
        <dbReference type="EMBL" id="OJJ44266.1"/>
    </source>
</evidence>
<gene>
    <name evidence="2" type="ORF">ASPZODRAFT_135062</name>
</gene>
<sequence>MLLTLKPPVQNGVKGPHEYSVIRQSIPTPRSSPPTLSEPSTVAAAPPAVTPVRDRLMDPSAPRRSLPPPSAMSLPLPPDLALPAMGVSGSQLPPPPPPPPPSATSSSAQWQSADDSMRLWLQAKAEEDRRKQEEEKTRQESLRLEQRRIEQAMLRDSFQAGVPPQMVPLIFAGLGGGSLSQSAWESIQQQQNQQQQAALRPGGRGSVHSMPPPPPSMSSSDLSGSPLPPPPSVQRRLQPLAETRLESRGISLPPYPAPTAAGSGKSLPQPPKLADGPSSTPPSFARSVPSLPSRINNAVDIQHQQPPSSHIFGNAPPYLLNSPAAPLPPPSSVKHETPSQQQPSSIYFHHWVPPGQSHQNGSMGKTQQDSTASSSAPSHSRSEYQGSPGRKRKATGGHQPAPPPTSSSSSSSARQSPSATGARSGDRQVHARNHSDASESYGSRGPSPSTVPARIAESHPEKNEPAANDSQSGQSD</sequence>
<dbReference type="EMBL" id="KV878348">
    <property type="protein sequence ID" value="OJJ44266.1"/>
    <property type="molecule type" value="Genomic_DNA"/>
</dbReference>
<feature type="compositionally biased region" description="Polar residues" evidence="1">
    <location>
        <begin position="356"/>
        <end position="369"/>
    </location>
</feature>
<dbReference type="GeneID" id="34610160"/>
<feature type="compositionally biased region" description="Basic and acidic residues" evidence="1">
    <location>
        <begin position="424"/>
        <end position="437"/>
    </location>
</feature>
<dbReference type="VEuPathDB" id="FungiDB:ASPZODRAFT_135062"/>
<evidence type="ECO:0000313" key="3">
    <source>
        <dbReference type="Proteomes" id="UP000184188"/>
    </source>
</evidence>
<proteinExistence type="predicted"/>
<dbReference type="Proteomes" id="UP000184188">
    <property type="component" value="Unassembled WGS sequence"/>
</dbReference>